<evidence type="ECO:0000256" key="2">
    <source>
        <dbReference type="ARBA" id="ARBA00022840"/>
    </source>
</evidence>
<reference evidence="5" key="1">
    <citation type="journal article" date="2019" name="Int. J. Syst. Evol. Microbiol.">
        <title>The Global Catalogue of Microorganisms (GCM) 10K type strain sequencing project: providing services to taxonomists for standard genome sequencing and annotation.</title>
        <authorList>
            <consortium name="The Broad Institute Genomics Platform"/>
            <consortium name="The Broad Institute Genome Sequencing Center for Infectious Disease"/>
            <person name="Wu L."/>
            <person name="Ma J."/>
        </authorList>
    </citation>
    <scope>NUCLEOTIDE SEQUENCE [LARGE SCALE GENOMIC DNA]</scope>
    <source>
        <strain evidence="5">CGMCC 1.12286</strain>
    </source>
</reference>
<dbReference type="SUPFAM" id="SSF52540">
    <property type="entry name" value="P-loop containing nucleoside triphosphate hydrolases"/>
    <property type="match status" value="2"/>
</dbReference>
<dbReference type="Pfam" id="PF12848">
    <property type="entry name" value="ABC_tran_Xtn"/>
    <property type="match status" value="1"/>
</dbReference>
<dbReference type="InterPro" id="IPR003439">
    <property type="entry name" value="ABC_transporter-like_ATP-bd"/>
</dbReference>
<organism evidence="4 5">
    <name type="scientific">Alicyclobacillus fodiniaquatilis</name>
    <dbReference type="NCBI Taxonomy" id="1661150"/>
    <lineage>
        <taxon>Bacteria</taxon>
        <taxon>Bacillati</taxon>
        <taxon>Bacillota</taxon>
        <taxon>Bacilli</taxon>
        <taxon>Bacillales</taxon>
        <taxon>Alicyclobacillaceae</taxon>
        <taxon>Alicyclobacillus</taxon>
    </lineage>
</organism>
<dbReference type="PANTHER" id="PTHR42855">
    <property type="entry name" value="ABC TRANSPORTER ATP-BINDING SUBUNIT"/>
    <property type="match status" value="1"/>
</dbReference>
<accession>A0ABW4JPM2</accession>
<dbReference type="Proteomes" id="UP001597079">
    <property type="component" value="Unassembled WGS sequence"/>
</dbReference>
<keyword evidence="2 4" id="KW-0067">ATP-binding</keyword>
<dbReference type="InterPro" id="IPR027417">
    <property type="entry name" value="P-loop_NTPase"/>
</dbReference>
<dbReference type="PANTHER" id="PTHR42855:SF2">
    <property type="entry name" value="DRUG RESISTANCE ABC TRANSPORTER,ATP-BINDING PROTEIN"/>
    <property type="match status" value="1"/>
</dbReference>
<dbReference type="CDD" id="cd03221">
    <property type="entry name" value="ABCF_EF-3"/>
    <property type="match status" value="2"/>
</dbReference>
<evidence type="ECO:0000313" key="4">
    <source>
        <dbReference type="EMBL" id="MFD1677953.1"/>
    </source>
</evidence>
<evidence type="ECO:0000313" key="5">
    <source>
        <dbReference type="Proteomes" id="UP001597079"/>
    </source>
</evidence>
<dbReference type="InterPro" id="IPR032781">
    <property type="entry name" value="ABC_tran_Xtn"/>
</dbReference>
<dbReference type="PROSITE" id="PS50893">
    <property type="entry name" value="ABC_TRANSPORTER_2"/>
    <property type="match status" value="2"/>
</dbReference>
<evidence type="ECO:0000259" key="3">
    <source>
        <dbReference type="PROSITE" id="PS50893"/>
    </source>
</evidence>
<dbReference type="Gene3D" id="3.40.50.300">
    <property type="entry name" value="P-loop containing nucleotide triphosphate hydrolases"/>
    <property type="match status" value="2"/>
</dbReference>
<dbReference type="GO" id="GO:0005524">
    <property type="term" value="F:ATP binding"/>
    <property type="evidence" value="ECO:0007669"/>
    <property type="project" value="UniProtKB-KW"/>
</dbReference>
<comment type="caution">
    <text evidence="4">The sequence shown here is derived from an EMBL/GenBank/DDBJ whole genome shotgun (WGS) entry which is preliminary data.</text>
</comment>
<dbReference type="PROSITE" id="PS00211">
    <property type="entry name" value="ABC_TRANSPORTER_1"/>
    <property type="match status" value="2"/>
</dbReference>
<keyword evidence="1" id="KW-0547">Nucleotide-binding</keyword>
<keyword evidence="5" id="KW-1185">Reference proteome</keyword>
<name>A0ABW4JPM2_9BACL</name>
<proteinExistence type="predicted"/>
<protein>
    <submittedName>
        <fullName evidence="4">ABC-F family ATP-binding cassette domain-containing protein</fullName>
    </submittedName>
</protein>
<gene>
    <name evidence="4" type="ORF">ACFSB2_25125</name>
</gene>
<sequence length="517" mass="58123">MSLLTVENLTHTFGDKRILQSVAFQLSLGEHVALVGANGAGKSTMIQILSGELLPDAGRIAWLPRTQIGHLQQHVDLEPGRSLFDQLRRAFAHLYELETEMLALADAMSSGGSTNLEKQLRRFAELQEQLMIENFYELDVKIERIAAGLGLTELGLDTPVDALSGGQRTKVLLAQLLLQQPQVLLLDEPTNHLDTAHIAWLTEYLMGYPHTFVVVSHDMTFLNQITNVVLHLEHQSITRYPGNIEAFQAAYELRKRTIYDAYARQQDKVRKLETYIEKNKARASTARLAKSREKQLQKMERMDAPTIPPRPSFRFVAHTLPTSVVMETNALRIGYSESLFRPLNLKLKRGAKVAVTGFNGVGKTTLLKTLLGHLPSLGGKIQFGERVLPSYFEQEHRSVKHVTAMEDVWAAFPALTQKEVREALARSGLRGEKVLQAMDTLSGGEQAKVRLCKLMLHCGNWLVLDEPTNHLDAIAKASLQEALMAFEGTILLVTHEPDFFQGWVTDVWDVQRWRIVK</sequence>
<dbReference type="RefSeq" id="WP_377945890.1">
    <property type="nucleotide sequence ID" value="NZ_JBHUCX010000099.1"/>
</dbReference>
<feature type="domain" description="ABC transporter" evidence="3">
    <location>
        <begin position="325"/>
        <end position="516"/>
    </location>
</feature>
<evidence type="ECO:0000256" key="1">
    <source>
        <dbReference type="ARBA" id="ARBA00022741"/>
    </source>
</evidence>
<dbReference type="InterPro" id="IPR051309">
    <property type="entry name" value="ABCF_ATPase"/>
</dbReference>
<dbReference type="EMBL" id="JBHUCX010000099">
    <property type="protein sequence ID" value="MFD1677953.1"/>
    <property type="molecule type" value="Genomic_DNA"/>
</dbReference>
<dbReference type="InterPro" id="IPR003593">
    <property type="entry name" value="AAA+_ATPase"/>
</dbReference>
<dbReference type="Pfam" id="PF00005">
    <property type="entry name" value="ABC_tran"/>
    <property type="match status" value="2"/>
</dbReference>
<dbReference type="InterPro" id="IPR017871">
    <property type="entry name" value="ABC_transporter-like_CS"/>
</dbReference>
<feature type="domain" description="ABC transporter" evidence="3">
    <location>
        <begin position="4"/>
        <end position="259"/>
    </location>
</feature>
<dbReference type="SMART" id="SM00382">
    <property type="entry name" value="AAA"/>
    <property type="match status" value="2"/>
</dbReference>